<dbReference type="Gene3D" id="2.170.270.10">
    <property type="entry name" value="SET domain"/>
    <property type="match status" value="1"/>
</dbReference>
<evidence type="ECO:0000256" key="2">
    <source>
        <dbReference type="ARBA" id="ARBA00022771"/>
    </source>
</evidence>
<feature type="compositionally biased region" description="Low complexity" evidence="5">
    <location>
        <begin position="19"/>
        <end position="29"/>
    </location>
</feature>
<keyword evidence="1" id="KW-0479">Metal-binding</keyword>
<feature type="compositionally biased region" description="Low complexity" evidence="5">
    <location>
        <begin position="947"/>
        <end position="959"/>
    </location>
</feature>
<feature type="region of interest" description="Disordered" evidence="5">
    <location>
        <begin position="1199"/>
        <end position="1286"/>
    </location>
</feature>
<feature type="compositionally biased region" description="Acidic residues" evidence="5">
    <location>
        <begin position="966"/>
        <end position="976"/>
    </location>
</feature>
<feature type="region of interest" description="Disordered" evidence="5">
    <location>
        <begin position="81"/>
        <end position="172"/>
    </location>
</feature>
<feature type="compositionally biased region" description="Acidic residues" evidence="5">
    <location>
        <begin position="989"/>
        <end position="999"/>
    </location>
</feature>
<dbReference type="Proteomes" id="UP000092666">
    <property type="component" value="Unassembled WGS sequence"/>
</dbReference>
<evidence type="ECO:0000256" key="4">
    <source>
        <dbReference type="ARBA" id="ARBA00022853"/>
    </source>
</evidence>
<feature type="region of interest" description="Disordered" evidence="5">
    <location>
        <begin position="245"/>
        <end position="332"/>
    </location>
</feature>
<feature type="region of interest" description="Disordered" evidence="5">
    <location>
        <begin position="719"/>
        <end position="1019"/>
    </location>
</feature>
<feature type="region of interest" description="Disordered" evidence="5">
    <location>
        <begin position="1033"/>
        <end position="1155"/>
    </location>
</feature>
<dbReference type="SMART" id="SM00317">
    <property type="entry name" value="SET"/>
    <property type="match status" value="1"/>
</dbReference>
<feature type="compositionally biased region" description="Pro residues" evidence="5">
    <location>
        <begin position="1455"/>
        <end position="1487"/>
    </location>
</feature>
<dbReference type="EMBL" id="KI669502">
    <property type="protein sequence ID" value="OCF33974.1"/>
    <property type="molecule type" value="Genomic_DNA"/>
</dbReference>
<keyword evidence="9" id="KW-1185">Reference proteome</keyword>
<feature type="region of interest" description="Disordered" evidence="5">
    <location>
        <begin position="1410"/>
        <end position="1565"/>
    </location>
</feature>
<evidence type="ECO:0000259" key="7">
    <source>
        <dbReference type="SMART" id="SM00317"/>
    </source>
</evidence>
<dbReference type="PANTHER" id="PTHR46462">
    <property type="entry name" value="UPSET, ISOFORM A"/>
    <property type="match status" value="1"/>
</dbReference>
<feature type="domain" description="SET" evidence="7">
    <location>
        <begin position="470"/>
        <end position="599"/>
    </location>
</feature>
<dbReference type="Gene3D" id="3.30.40.10">
    <property type="entry name" value="Zinc/RING finger domain, C3HC4 (zinc finger)"/>
    <property type="match status" value="1"/>
</dbReference>
<feature type="domain" description="Zinc finger PHD-type" evidence="6">
    <location>
        <begin position="182"/>
        <end position="227"/>
    </location>
</feature>
<reference evidence="9" key="2">
    <citation type="submission" date="2013-12" db="EMBL/GenBank/DDBJ databases">
        <title>Evolution of pathogenesis and genome organization in the Tremellales.</title>
        <authorList>
            <person name="Cuomo C."/>
            <person name="Litvintseva A."/>
            <person name="Heitman J."/>
            <person name="Chen Y."/>
            <person name="Sun S."/>
            <person name="Springer D."/>
            <person name="Dromer F."/>
            <person name="Young S."/>
            <person name="Zeng Q."/>
            <person name="Chapman S."/>
            <person name="Gujja S."/>
            <person name="Saif S."/>
            <person name="Birren B."/>
        </authorList>
    </citation>
    <scope>NUCLEOTIDE SEQUENCE [LARGE SCALE GENOMIC DNA]</scope>
    <source>
        <strain evidence="9">BCC8398</strain>
    </source>
</reference>
<organism evidence="8 9">
    <name type="scientific">Kwoniella heveanensis BCC8398</name>
    <dbReference type="NCBI Taxonomy" id="1296120"/>
    <lineage>
        <taxon>Eukaryota</taxon>
        <taxon>Fungi</taxon>
        <taxon>Dikarya</taxon>
        <taxon>Basidiomycota</taxon>
        <taxon>Agaricomycotina</taxon>
        <taxon>Tremellomycetes</taxon>
        <taxon>Tremellales</taxon>
        <taxon>Cryptococcaceae</taxon>
        <taxon>Kwoniella</taxon>
    </lineage>
</organism>
<evidence type="ECO:0000259" key="6">
    <source>
        <dbReference type="SMART" id="SM00249"/>
    </source>
</evidence>
<sequence length="1565" mass="167679">MDLCTEAGPSRPLPPRIFPPSSDFSSSDVVMDDLPVPVSTTMEEDMVGGGEPDEAVQLLLNISTAANASPKAELMEVVMEERGSIQKPGPPDPHSSYPYTPPDEPHSEDKQETTTTATNLPTSNLSDASTPSQLPLASRASPEAPTTKPKQKRKRNTTGSSSRRASADHPAHWLGEDNSIIRCICGFTEDDGFTIQCEGCGAWEHGLCFGYMDESQAPESYFCELCRPRPFDAVTARHKQTLMQQARAATGETADPIVEKEKPRSKGGKAKRARMDSVVDGDTLENREPAKESSPGVMGPPAIKPKRRQQGGKPRAAKQSTVESTTPGPSMIKEIVVEEPEDDYFRVDPWLMEYTPISQNIIRGSQARQIMRNLYKEWVDAEEEMAASQSSRTVHNNPSGLPSPTETGIIRLSPDSIFPPPDFSILAPPVPPVFLSGPDLEAIGSSTSIKAVEDAPSFLPLTYAENISKHGVYTRPTIYGVFADEPVMQGSFIGEFRGEIVDCETYRRDPINQYASLGMPKPHVRSIGPPINLMIDARGYGCDLRFVRSGCHPNVVLRPLLWRKADGEPPKLKFGLFAARDIGKKTELILGWEWDDQHVVHSLRSVIHAAMLTDGSLASPSFSITDHKARILASKIDSVLTHIFGTFTACACVVPGTCALAQMSQVVDPKSMQNADGHGRKKLRVDLGELVGAVRGWRRREVEAAEAKKWKMAEAFDLGLSGMSSRSEGPEEQEEPEEQLDQEEQEDPEDHEDQEQEESEVQEELEQLQKPINEALSVLDAQQSPSEGEAELDEDLQQDEDDGATQGTRQGDSEADEEEADQSEADEIPIEAVVVGSGDPADHASQREERSKPIEPSPVLRFPDVKPTPSAGDSPIKIEYAPPAPSNALSSSSREETHEGPLYLGSELGDDTDISPVKPTDSVNSAPTVHSPFSSAPRPASVVRMGSSSSLSSAMSSISVKRPLPDDLESGSDSDMTEATIPKSQFSESELESATDSEPESGSVDLRRQDQQKVLGKVFGNGKKVRRVLSPVIESGSNLNHDLHHHMSDDEDREIVVKKAKKTKKERRLPASSPKSAQKPTVPLPVARTRERKLDNKKVLSQNAGKRGRAKRIVSSSASEGEDDDDSTMDLDDVSPPRPPAKHIASSPKSGKSVKLERLEAVNSIVKPAQELGAIVPDQVAAPMSSALELIDVAVPNPEVLPPSLEEQPAPETDIPVEDETVPTPPPKEPTPPPPEPPKKVSLSDYLKNHKFRKEAQTPNSEVIPVTVDESTPAATSATSASIDGIPGFGATAPVSTASASASRLSSSPTKGGLETPSIAHKLNLFEHLPTSRPALTGLTPVTPVAATPSTSYVPRSVSGSSVDYFPPQPSATTTLATPAVTAQFAFVPRVSSSYTPRQASGSESDVIATAGAAPSPSASTNTSYLPRASASEDGTPQSRPASLPAVSLHIPQSPRNPPAEMPPPLPTREPPPHTVPPPPPPPPPSTSAPAYTQTSPSASSSIGVSRLPPTGPKVPPTGPRGLAGAPPIPSPRALGEPRGGYGGGRGYGRGGWRGRGFRGGWRGS</sequence>
<evidence type="ECO:0000313" key="9">
    <source>
        <dbReference type="Proteomes" id="UP000092666"/>
    </source>
</evidence>
<evidence type="ECO:0000313" key="8">
    <source>
        <dbReference type="EMBL" id="OCF33974.1"/>
    </source>
</evidence>
<feature type="compositionally biased region" description="Low complexity" evidence="5">
    <location>
        <begin position="1410"/>
        <end position="1424"/>
    </location>
</feature>
<accession>A0A1B9GSD2</accession>
<dbReference type="SMART" id="SM00249">
    <property type="entry name" value="PHD"/>
    <property type="match status" value="1"/>
</dbReference>
<feature type="compositionally biased region" description="Low complexity" evidence="5">
    <location>
        <begin position="1488"/>
        <end position="1502"/>
    </location>
</feature>
<dbReference type="GO" id="GO:0006325">
    <property type="term" value="P:chromatin organization"/>
    <property type="evidence" value="ECO:0007669"/>
    <property type="project" value="UniProtKB-KW"/>
</dbReference>
<keyword evidence="2" id="KW-0863">Zinc-finger</keyword>
<feature type="compositionally biased region" description="Polar residues" evidence="5">
    <location>
        <begin position="318"/>
        <end position="328"/>
    </location>
</feature>
<dbReference type="GO" id="GO:0034967">
    <property type="term" value="C:Set3 complex"/>
    <property type="evidence" value="ECO:0007669"/>
    <property type="project" value="TreeGrafter"/>
</dbReference>
<dbReference type="Pfam" id="PF20826">
    <property type="entry name" value="PHD_5"/>
    <property type="match status" value="1"/>
</dbReference>
<dbReference type="Pfam" id="PF00856">
    <property type="entry name" value="SET"/>
    <property type="match status" value="1"/>
</dbReference>
<proteinExistence type="predicted"/>
<feature type="compositionally biased region" description="Basic and acidic residues" evidence="5">
    <location>
        <begin position="1088"/>
        <end position="1098"/>
    </location>
</feature>
<dbReference type="InterPro" id="IPR046341">
    <property type="entry name" value="SET_dom_sf"/>
</dbReference>
<name>A0A1B9GSD2_9TREE</name>
<dbReference type="CDD" id="cd15550">
    <property type="entry name" value="PHD_MLL5"/>
    <property type="match status" value="1"/>
</dbReference>
<dbReference type="OrthoDB" id="79252at2759"/>
<feature type="compositionally biased region" description="Acidic residues" evidence="5">
    <location>
        <begin position="788"/>
        <end position="803"/>
    </location>
</feature>
<keyword evidence="4" id="KW-0156">Chromatin regulator</keyword>
<gene>
    <name evidence="8" type="ORF">I316_04320</name>
</gene>
<evidence type="ECO:0000256" key="1">
    <source>
        <dbReference type="ARBA" id="ARBA00022723"/>
    </source>
</evidence>
<dbReference type="SUPFAM" id="SSF82199">
    <property type="entry name" value="SET domain"/>
    <property type="match status" value="1"/>
</dbReference>
<feature type="compositionally biased region" description="Acidic residues" evidence="5">
    <location>
        <begin position="730"/>
        <end position="766"/>
    </location>
</feature>
<feature type="compositionally biased region" description="Gly residues" evidence="5">
    <location>
        <begin position="1538"/>
        <end position="1565"/>
    </location>
</feature>
<feature type="compositionally biased region" description="Acidic residues" evidence="5">
    <location>
        <begin position="813"/>
        <end position="829"/>
    </location>
</feature>
<dbReference type="InterPro" id="IPR001965">
    <property type="entry name" value="Znf_PHD"/>
</dbReference>
<keyword evidence="3" id="KW-0862">Zinc</keyword>
<dbReference type="GO" id="GO:0008270">
    <property type="term" value="F:zinc ion binding"/>
    <property type="evidence" value="ECO:0007669"/>
    <property type="project" value="UniProtKB-KW"/>
</dbReference>
<feature type="compositionally biased region" description="Basic residues" evidence="5">
    <location>
        <begin position="1058"/>
        <end position="1067"/>
    </location>
</feature>
<feature type="compositionally biased region" description="Pro residues" evidence="5">
    <location>
        <begin position="1510"/>
        <end position="1519"/>
    </location>
</feature>
<dbReference type="InterPro" id="IPR011011">
    <property type="entry name" value="Znf_FYVE_PHD"/>
</dbReference>
<dbReference type="GO" id="GO:0070210">
    <property type="term" value="C:Rpd3L-Expanded complex"/>
    <property type="evidence" value="ECO:0007669"/>
    <property type="project" value="TreeGrafter"/>
</dbReference>
<feature type="compositionally biased region" description="Basic and acidic residues" evidence="5">
    <location>
        <begin position="840"/>
        <end position="853"/>
    </location>
</feature>
<dbReference type="STRING" id="1296120.A0A1B9GSD2"/>
<feature type="region of interest" description="Disordered" evidence="5">
    <location>
        <begin position="1"/>
        <end position="32"/>
    </location>
</feature>
<feature type="compositionally biased region" description="Low complexity" evidence="5">
    <location>
        <begin position="1271"/>
        <end position="1282"/>
    </location>
</feature>
<evidence type="ECO:0000256" key="3">
    <source>
        <dbReference type="ARBA" id="ARBA00022833"/>
    </source>
</evidence>
<feature type="compositionally biased region" description="Pro residues" evidence="5">
    <location>
        <begin position="1223"/>
        <end position="1236"/>
    </location>
</feature>
<dbReference type="InterPro" id="IPR013083">
    <property type="entry name" value="Znf_RING/FYVE/PHD"/>
</dbReference>
<evidence type="ECO:0000256" key="5">
    <source>
        <dbReference type="SAM" id="MobiDB-lite"/>
    </source>
</evidence>
<evidence type="ECO:0008006" key="10">
    <source>
        <dbReference type="Google" id="ProtNLM"/>
    </source>
</evidence>
<dbReference type="GO" id="GO:0006355">
    <property type="term" value="P:regulation of DNA-templated transcription"/>
    <property type="evidence" value="ECO:0007669"/>
    <property type="project" value="TreeGrafter"/>
</dbReference>
<feature type="compositionally biased region" description="Low complexity" evidence="5">
    <location>
        <begin position="113"/>
        <end position="126"/>
    </location>
</feature>
<dbReference type="InterPro" id="IPR001214">
    <property type="entry name" value="SET_dom"/>
</dbReference>
<protein>
    <recommendedName>
        <fullName evidence="10">SET domain-containing protein</fullName>
    </recommendedName>
</protein>
<reference evidence="8 9" key="1">
    <citation type="submission" date="2013-07" db="EMBL/GenBank/DDBJ databases">
        <title>The Genome Sequence of Cryptococcus heveanensis BCC8398.</title>
        <authorList>
            <consortium name="The Broad Institute Genome Sequencing Platform"/>
            <person name="Cuomo C."/>
            <person name="Litvintseva A."/>
            <person name="Chen Y."/>
            <person name="Heitman J."/>
            <person name="Sun S."/>
            <person name="Springer D."/>
            <person name="Dromer F."/>
            <person name="Young S.K."/>
            <person name="Zeng Q."/>
            <person name="Gargeya S."/>
            <person name="Fitzgerald M."/>
            <person name="Abouelleil A."/>
            <person name="Alvarado L."/>
            <person name="Berlin A.M."/>
            <person name="Chapman S.B."/>
            <person name="Dewar J."/>
            <person name="Goldberg J."/>
            <person name="Griggs A."/>
            <person name="Gujja S."/>
            <person name="Hansen M."/>
            <person name="Howarth C."/>
            <person name="Imamovic A."/>
            <person name="Larimer J."/>
            <person name="McCowan C."/>
            <person name="Murphy C."/>
            <person name="Pearson M."/>
            <person name="Priest M."/>
            <person name="Roberts A."/>
            <person name="Saif S."/>
            <person name="Shea T."/>
            <person name="Sykes S."/>
            <person name="Wortman J."/>
            <person name="Nusbaum C."/>
            <person name="Birren B."/>
        </authorList>
    </citation>
    <scope>NUCLEOTIDE SEQUENCE [LARGE SCALE GENOMIC DNA]</scope>
    <source>
        <strain evidence="8 9">BCC8398</strain>
    </source>
</reference>
<feature type="compositionally biased region" description="Acidic residues" evidence="5">
    <location>
        <begin position="1120"/>
        <end position="1133"/>
    </location>
</feature>
<dbReference type="SUPFAM" id="SSF57903">
    <property type="entry name" value="FYVE/PHD zinc finger"/>
    <property type="match status" value="1"/>
</dbReference>
<feature type="compositionally biased region" description="Basic and acidic residues" evidence="5">
    <location>
        <begin position="103"/>
        <end position="112"/>
    </location>
</feature>
<dbReference type="PANTHER" id="PTHR46462:SF3">
    <property type="entry name" value="UPSET, ISOFORM A"/>
    <property type="match status" value="1"/>
</dbReference>
<feature type="compositionally biased region" description="Polar residues" evidence="5">
    <location>
        <begin position="921"/>
        <end position="934"/>
    </location>
</feature>